<evidence type="ECO:0008006" key="4">
    <source>
        <dbReference type="Google" id="ProtNLM"/>
    </source>
</evidence>
<protein>
    <recommendedName>
        <fullName evidence="4">F-box domain-containing protein</fullName>
    </recommendedName>
</protein>
<keyword evidence="1" id="KW-0175">Coiled coil</keyword>
<feature type="coiled-coil region" evidence="1">
    <location>
        <begin position="9"/>
        <end position="36"/>
    </location>
</feature>
<dbReference type="Proteomes" id="UP001221142">
    <property type="component" value="Unassembled WGS sequence"/>
</dbReference>
<gene>
    <name evidence="2" type="ORF">FB45DRAFT_899649</name>
</gene>
<comment type="caution">
    <text evidence="2">The sequence shown here is derived from an EMBL/GenBank/DDBJ whole genome shotgun (WGS) entry which is preliminary data.</text>
</comment>
<dbReference type="AlphaFoldDB" id="A0AAD7FW04"/>
<evidence type="ECO:0000313" key="3">
    <source>
        <dbReference type="Proteomes" id="UP001221142"/>
    </source>
</evidence>
<evidence type="ECO:0000256" key="1">
    <source>
        <dbReference type="SAM" id="Coils"/>
    </source>
</evidence>
<organism evidence="2 3">
    <name type="scientific">Roridomyces roridus</name>
    <dbReference type="NCBI Taxonomy" id="1738132"/>
    <lineage>
        <taxon>Eukaryota</taxon>
        <taxon>Fungi</taxon>
        <taxon>Dikarya</taxon>
        <taxon>Basidiomycota</taxon>
        <taxon>Agaricomycotina</taxon>
        <taxon>Agaricomycetes</taxon>
        <taxon>Agaricomycetidae</taxon>
        <taxon>Agaricales</taxon>
        <taxon>Marasmiineae</taxon>
        <taxon>Mycenaceae</taxon>
        <taxon>Roridomyces</taxon>
    </lineage>
</organism>
<evidence type="ECO:0000313" key="2">
    <source>
        <dbReference type="EMBL" id="KAJ7641207.1"/>
    </source>
</evidence>
<keyword evidence="3" id="KW-1185">Reference proteome</keyword>
<proteinExistence type="predicted"/>
<reference evidence="2" key="1">
    <citation type="submission" date="2023-03" db="EMBL/GenBank/DDBJ databases">
        <title>Massive genome expansion in bonnet fungi (Mycena s.s.) driven by repeated elements and novel gene families across ecological guilds.</title>
        <authorList>
            <consortium name="Lawrence Berkeley National Laboratory"/>
            <person name="Harder C.B."/>
            <person name="Miyauchi S."/>
            <person name="Viragh M."/>
            <person name="Kuo A."/>
            <person name="Thoen E."/>
            <person name="Andreopoulos B."/>
            <person name="Lu D."/>
            <person name="Skrede I."/>
            <person name="Drula E."/>
            <person name="Henrissat B."/>
            <person name="Morin E."/>
            <person name="Kohler A."/>
            <person name="Barry K."/>
            <person name="LaButti K."/>
            <person name="Morin E."/>
            <person name="Salamov A."/>
            <person name="Lipzen A."/>
            <person name="Mereny Z."/>
            <person name="Hegedus B."/>
            <person name="Baldrian P."/>
            <person name="Stursova M."/>
            <person name="Weitz H."/>
            <person name="Taylor A."/>
            <person name="Grigoriev I.V."/>
            <person name="Nagy L.G."/>
            <person name="Martin F."/>
            <person name="Kauserud H."/>
        </authorList>
    </citation>
    <scope>NUCLEOTIDE SEQUENCE</scope>
    <source>
        <strain evidence="2">9284</strain>
    </source>
</reference>
<sequence length="103" mass="11940">MNDYSKAARAADRVRIVELDAEIQELQARIRLLQLERYPCQQRLDAHRYPVLALPNEIVGEIFVHFLPLYPDTPPLTGIYSPTTLTHICSQWREIALATPKLW</sequence>
<accession>A0AAD7FW04</accession>
<name>A0AAD7FW04_9AGAR</name>
<dbReference type="EMBL" id="JARKIF010000004">
    <property type="protein sequence ID" value="KAJ7641207.1"/>
    <property type="molecule type" value="Genomic_DNA"/>
</dbReference>